<keyword evidence="1" id="KW-0597">Phosphoprotein</keyword>
<accession>A0A0K1DCI0</accession>
<gene>
    <name evidence="2" type="primary">pVIII</name>
    <name evidence="1" type="synonym">L4</name>
</gene>
<feature type="peptide" id="PRO_5011803130" description="Hexon-linking protein-C" evidence="1">
    <location>
        <begin position="145"/>
        <end position="214"/>
    </location>
</feature>
<reference evidence="2 3" key="1">
    <citation type="journal article" date="2015" name="Vet. Microbiol.">
        <title>Characterisation of the Equine adenovirus 2 genome.</title>
        <authorList>
            <person name="Giles C."/>
            <person name="Vanniasinkam T."/>
            <person name="Barton M."/>
            <person name="Mahony T.J."/>
        </authorList>
    </citation>
    <scope>NUCLEOTIDE SEQUENCE [LARGE SCALE GENOMIC DNA]</scope>
    <source>
        <strain evidence="2">EAdV2.385/75.9</strain>
    </source>
</reference>
<comment type="caution">
    <text evidence="1">Lacks conserved residue(s) required for the propagation of feature annotation.</text>
</comment>
<dbReference type="Pfam" id="PF01310">
    <property type="entry name" value="Adeno_PVIII"/>
    <property type="match status" value="1"/>
</dbReference>
<organismHost>
    <name type="scientific">Equus caballus</name>
    <name type="common">Horse</name>
    <dbReference type="NCBI Taxonomy" id="9796"/>
</organismHost>
<comment type="miscellaneous">
    <text evidence="1">All late proteins expressed from the major late promoter are produced by alternative splicing and alternative polyadenylation of the same gene giving rise to non-overlapping ORFs. A leader sequence is present in the N-terminus of all these mRNAs and is recognized by the viral shutoff protein to provide expression although conventional translation via ribosome scanning from the cap has been shut off in the host cell.</text>
</comment>
<dbReference type="InterPro" id="IPR000646">
    <property type="entry name" value="Adeno_PVIII"/>
</dbReference>
<keyword evidence="1" id="KW-0167">Capsid protein</keyword>
<keyword evidence="1" id="KW-0426">Late protein</keyword>
<comment type="induction">
    <text evidence="1">Expressed in the late phase of the viral replicative cycle.</text>
</comment>
<name>A0A0K1DCI0_ADEE2</name>
<evidence type="ECO:0000256" key="1">
    <source>
        <dbReference type="HAMAP-Rule" id="MF_04049"/>
    </source>
</evidence>
<dbReference type="GO" id="GO:0042025">
    <property type="term" value="C:host cell nucleus"/>
    <property type="evidence" value="ECO:0007669"/>
    <property type="project" value="UniProtKB-SubCell"/>
</dbReference>
<dbReference type="Gene3D" id="6.10.250.1460">
    <property type="match status" value="1"/>
</dbReference>
<evidence type="ECO:0000313" key="2">
    <source>
        <dbReference type="EMBL" id="AKT26038.1"/>
    </source>
</evidence>
<comment type="function">
    <text evidence="1">Hexon-linking protein-N: Structural component of the virion that acts as a cement protein on the capsid interior and which glue the peripentonal hexons and group-of-nine hexons together.</text>
</comment>
<feature type="site" description="Cleavage; by viral protease" evidence="1">
    <location>
        <begin position="144"/>
        <end position="145"/>
    </location>
</feature>
<keyword evidence="1" id="KW-0946">Virion</keyword>
<dbReference type="GO" id="GO:0031423">
    <property type="term" value="F:hexon binding"/>
    <property type="evidence" value="ECO:0007669"/>
    <property type="project" value="InterPro"/>
</dbReference>
<feature type="modified residue" description="Phosphothreonine; by host" evidence="1">
    <location>
        <position position="64"/>
    </location>
</feature>
<sequence length="214" mass="23810">MSKEIPTPYIWTLNPQMGVAAGASQDYSTKMNWLSAGANMIQRVNDIREDRNSLLIRQSAITETPRSVTNPLHWPSSLLLKPNAPPVTVELPRNYELEQAMTQSGMQLAGGAKMTHNRGLGLQLNEYNRSYKLRPDGIFQLAGGSRSSFNPNVTQYLALQGQPSVPRSGGLGSIQFIQEFVPTVYFNPFSGRPDTYPDEFIYNYDLATDSVDGY</sequence>
<comment type="subcellular location">
    <molecule>Hexon-linking protein-N</molecule>
    <subcellularLocation>
        <location evidence="1">Virion</location>
    </subcellularLocation>
    <text evidence="1">Located on the inner side of the capsid shell. Present in 120 copies per virion.</text>
</comment>
<dbReference type="OrthoDB" id="8443at10239"/>
<feature type="peptide" id="PRO_5011803129" description="Hexon-linking protein-N" evidence="1">
    <location>
        <begin position="1"/>
        <end position="111"/>
    </location>
</feature>
<dbReference type="GO" id="GO:0019028">
    <property type="term" value="C:viral capsid"/>
    <property type="evidence" value="ECO:0007669"/>
    <property type="project" value="UniProtKB-UniRule"/>
</dbReference>
<dbReference type="HAMAP" id="MF_04049">
    <property type="entry name" value="ADV_CAP8"/>
    <property type="match status" value="1"/>
</dbReference>
<keyword evidence="1" id="KW-1048">Host nucleus</keyword>
<comment type="PTM">
    <text evidence="1">Cleaved by the viral protease during virion maturation. May cause the middle segment to be shed from the capsid.</text>
</comment>
<comment type="similarity">
    <text evidence="1">Belongs to the adenoviridae hexon-linking protein family.</text>
</comment>
<dbReference type="KEGG" id="vg:25395994"/>
<comment type="subcellular location">
    <molecule>Hexon-linking protein-C</molecule>
    <subcellularLocation>
        <location evidence="1">Virion</location>
    </subcellularLocation>
    <text evidence="1">Located on the inner side of the capsid shell. Present in 120 copies per virion.</text>
</comment>
<comment type="subunit">
    <text evidence="1">Interacts with the peripentonal hexons as well as the hexons in the facets. Part of a complex composed of the core-capsid bridging protein, the endosome lysis protein VI and the hexon-linking protein VIII; these interactions bridge the virus core to the capsid.</text>
</comment>
<dbReference type="Proteomes" id="UP000102399">
    <property type="component" value="Segment"/>
</dbReference>
<protein>
    <recommendedName>
        <fullName evidence="1">Pre-hexon-linking protein VIII</fullName>
    </recommendedName>
    <alternativeName>
        <fullName evidence="1">Pre-protein VIII</fullName>
        <shortName evidence="1">pVIII</shortName>
    </alternativeName>
    <component>
        <recommendedName>
            <fullName evidence="1">Hexon-linking protein-N</fullName>
        </recommendedName>
        <alternativeName>
            <fullName evidence="1">12.1 kDa protein VIII</fullName>
        </alternativeName>
        <alternativeName>
            <fullName evidence="1">Protein VIII-N</fullName>
        </alternativeName>
    </component>
    <component>
        <recommendedName>
            <fullName evidence="1">Hexon-linking protein-C</fullName>
        </recommendedName>
        <alternativeName>
            <fullName evidence="1">7.6 kDa protein VIII</fullName>
        </alternativeName>
        <alternativeName>
            <fullName evidence="1">Protein VIII-C</fullName>
        </alternativeName>
    </component>
</protein>
<comment type="subcellular location">
    <molecule>Pre-hexon-linking protein VIII</molecule>
    <subcellularLocation>
        <location evidence="1">Host nucleus</location>
    </subcellularLocation>
</comment>
<proteinExistence type="evidence at transcript level"/>
<evidence type="ECO:0000313" key="3">
    <source>
        <dbReference type="Proteomes" id="UP000102399"/>
    </source>
</evidence>
<comment type="function">
    <text evidence="1">Hexon-linking protein-C: Structural component of the virion that acts as a cement protein on the capsid interior and which glue the peripentonal hexons and group-of-nine hexons together.</text>
</comment>
<organism evidence="2 3">
    <name type="scientific">Equine adenovirus B serotype 2</name>
    <name type="common">EAdV-2</name>
    <name type="synonym">Equine adenovirus 2</name>
    <dbReference type="NCBI Taxonomy" id="67603"/>
    <lineage>
        <taxon>Viruses</taxon>
        <taxon>Varidnaviria</taxon>
        <taxon>Bamfordvirae</taxon>
        <taxon>Preplasmiviricota</taxon>
        <taxon>Polisuviricotina</taxon>
        <taxon>Pharingeaviricetes</taxon>
        <taxon>Rowavirales</taxon>
        <taxon>Adenoviridae</taxon>
        <taxon>Mastadenovirus</taxon>
        <taxon>Mastadenovirus equidae</taxon>
        <taxon>Equine mastadenovirus B</taxon>
    </lineage>
</organism>
<feature type="site" description="Cleavage; by viral protease" evidence="1">
    <location>
        <begin position="111"/>
        <end position="112"/>
    </location>
</feature>
<feature type="chain" id="PRO_5023472705" description="Pre-hexon-linking protein VIII" evidence="1">
    <location>
        <begin position="1"/>
        <end position="214"/>
    </location>
</feature>
<dbReference type="GeneID" id="25395994"/>
<dbReference type="EMBL" id="KT160425">
    <property type="protein sequence ID" value="AKT26038.1"/>
    <property type="molecule type" value="Genomic_DNA"/>
</dbReference>
<dbReference type="RefSeq" id="YP_009162362.1">
    <property type="nucleotide sequence ID" value="NC_027705.1"/>
</dbReference>
<keyword evidence="3" id="KW-1185">Reference proteome</keyword>